<feature type="region of interest" description="Disordered" evidence="3">
    <location>
        <begin position="536"/>
        <end position="690"/>
    </location>
</feature>
<feature type="region of interest" description="Disordered" evidence="3">
    <location>
        <begin position="182"/>
        <end position="213"/>
    </location>
</feature>
<dbReference type="PANTHER" id="PTHR23113:SF363">
    <property type="entry name" value="PROTEIN SON OF SEVENLESS"/>
    <property type="match status" value="1"/>
</dbReference>
<feature type="region of interest" description="Disordered" evidence="3">
    <location>
        <begin position="879"/>
        <end position="916"/>
    </location>
</feature>
<organism evidence="6 7">
    <name type="scientific">Talaromyces rugulosus</name>
    <name type="common">Penicillium rugulosum</name>
    <dbReference type="NCBI Taxonomy" id="121627"/>
    <lineage>
        <taxon>Eukaryota</taxon>
        <taxon>Fungi</taxon>
        <taxon>Dikarya</taxon>
        <taxon>Ascomycota</taxon>
        <taxon>Pezizomycotina</taxon>
        <taxon>Eurotiomycetes</taxon>
        <taxon>Eurotiomycetidae</taxon>
        <taxon>Eurotiales</taxon>
        <taxon>Trichocomaceae</taxon>
        <taxon>Talaromyces</taxon>
        <taxon>Talaromyces sect. Islandici</taxon>
    </lineage>
</organism>
<dbReference type="InterPro" id="IPR000651">
    <property type="entry name" value="Ras-like_Gua-exchang_fac_N"/>
</dbReference>
<feature type="region of interest" description="Disordered" evidence="3">
    <location>
        <begin position="1274"/>
        <end position="1355"/>
    </location>
</feature>
<sequence length="1623" mass="178382">MATFLHKSTDVHPPSSRNDTTSPYIPASRASALGIWTPLRRAQPSQPSLRRANTVTQSGITKRPDRPLPNRRNKDQSPTLGHTRSSTEALHQRAMTHDGIAGPREGNHFTVANVGNNGKLYLRPRIESRHHAQPVNFSPPSQPRSKLAPAKPALASDTRQSIWSSSQFSELQPKYAREDVVETDPGANNHEPRQRRAHSFSTISEYEPSAPTKNGQELRIVIDRFESNDSIDTSAPPSATALEVPIPHYRLGTPQFKPEGSPVLRSSLYTNTSMSDNAPLPSYLTENEERNRIHSTYDSPGLAPPAATLSVAMSLFSGVSPAHGKARYSSSTRRSGIYNLRDPIEPAVFDFLTEDMNDPSVVKYMADGRDISAATPARIVAEISSDSFMDYELVSDFFLTFRPYLSSTNLLALLLARLEWAINRLQEDGRIIRIRTFAALRHWILNYFADDFVSNRDLRVQFCDKINSMFTDVTARRTAGISDIKILVDLKRCWHGRCLLYWDCEAFGFPDTPVIPGGVSGSRDLSKTRLSEASIPYPEAVIDPDMDSPLPEPSVTKAQETTSERITQQKAHVRNASSGTSRSVPGSSNGSSIQALSCSFPPRRTSASLESVSSPHPIVVPTQSTTSPSNPRSPGASSTRRTPVHAHKRSGSFSDSIRDDRAPLSQPVVESQNQTLLSTSQNGSLIRGNLVPPGEAIVRMQAPPSPIIQQNPDELSEPHARSASEGNIKPLGAASPGLRTVIGSIRRALHSRPLGISNAVATGSVNVRFPRGKTAALPVNVAFKSDFYKDRKALPVSKDPPKADYFCQQSTKEYREALGLDAPKPSVPFSIEPYKTDTGVPQLQAPAPRFQSLASEVTMGSKSILIVDDTGLDMPAASGGLGWPIEQDGNGRSRETSLTRYNDSTSQPSEVPVSSLTEGFSNNAYFTSQPLDSPVQRFLGTPSVRKTDSIASRLRKYASFHSGVSRSTRDGSSETAGSEAAGEKPLARMLRRRPGGNLRKIQNVHDLEPHLRPQSFATDTSLTESVASSARHYIRRTFARSSQMRALSTPPRFDLVNTHSSQHLRPSFEAAIAEFSRIPDDTDGGIESTLLKLEGKWPLAGSSGNRAGKGYVQHPIRHEGFAERNAAHVAFREVENGSETYQTTSRTAPVAEGRQILTSQVYTDSVVSEFSDSSIPLLERGLSDDSMKKQHPTSHPFDAPRPLNIRKDGQDLVKRESSHRSFQIIDDTESLRQLSRNQGIPQQPSTDEPTRDYHSDLSSEVSVDIIGRDEALHESNGTGYSLSSASLDVPSHPLAHPPSPPMTIQQTTSIPSYPKPETPVVSQAPLTPGPSPTQRAEPAPMALASSEKNNAHPGHAVPRIQVPQATNHIPFVLAYNSQVLAQQFTVVEKSALDELDWKDLVEMKWNHNSSTSVSWVQFLAEQERKGIDLVVGRFNLMVKWILSEIVLTQDIQDRARTISKFIHVAGHARRICNYSTMLQIAIALSSVDCTRLQNTWALVSPADKQLLESIEALIQPVRNFHELRVEMETANLQDGCIPFVGLYVHDLTYNAQKPSQITGTPDGDALINFERYRTAARIVKCLLRLIDASDKYSLKPVPGLVEKCLWVSSLSEEQIQALSKNIE</sequence>
<evidence type="ECO:0000259" key="5">
    <source>
        <dbReference type="PROSITE" id="PS50212"/>
    </source>
</evidence>
<dbReference type="Gene3D" id="1.20.870.10">
    <property type="entry name" value="Son of sevenless (SoS) protein Chain: S domain 1"/>
    <property type="match status" value="1"/>
</dbReference>
<dbReference type="CDD" id="cd06224">
    <property type="entry name" value="REM"/>
    <property type="match status" value="1"/>
</dbReference>
<feature type="compositionally biased region" description="Polar residues" evidence="3">
    <location>
        <begin position="605"/>
        <end position="614"/>
    </location>
</feature>
<feature type="compositionally biased region" description="Polar residues" evidence="3">
    <location>
        <begin position="1275"/>
        <end position="1286"/>
    </location>
</feature>
<accession>A0A7H8RAN2</accession>
<feature type="compositionally biased region" description="Polar residues" evidence="3">
    <location>
        <begin position="621"/>
        <end position="641"/>
    </location>
</feature>
<dbReference type="RefSeq" id="XP_035349222.1">
    <property type="nucleotide sequence ID" value="XM_035493329.1"/>
</dbReference>
<dbReference type="SMART" id="SM00229">
    <property type="entry name" value="RasGEFN"/>
    <property type="match status" value="1"/>
</dbReference>
<feature type="region of interest" description="Disordered" evidence="3">
    <location>
        <begin position="1"/>
        <end position="25"/>
    </location>
</feature>
<name>A0A7H8RAN2_TALRU</name>
<dbReference type="OrthoDB" id="10254377at2759"/>
<evidence type="ECO:0000256" key="3">
    <source>
        <dbReference type="SAM" id="MobiDB-lite"/>
    </source>
</evidence>
<dbReference type="SMART" id="SM00147">
    <property type="entry name" value="RasGEF"/>
    <property type="match status" value="1"/>
</dbReference>
<feature type="compositionally biased region" description="Low complexity" evidence="3">
    <location>
        <begin position="577"/>
        <end position="592"/>
    </location>
</feature>
<dbReference type="GO" id="GO:0005085">
    <property type="term" value="F:guanyl-nucleotide exchange factor activity"/>
    <property type="evidence" value="ECO:0007669"/>
    <property type="project" value="UniProtKB-KW"/>
</dbReference>
<protein>
    <recommendedName>
        <fullName evidence="8">Ras-GEF domain-containing protein</fullName>
    </recommendedName>
</protein>
<feature type="compositionally biased region" description="Polar residues" evidence="3">
    <location>
        <begin position="43"/>
        <end position="60"/>
    </location>
</feature>
<evidence type="ECO:0000259" key="4">
    <source>
        <dbReference type="PROSITE" id="PS50009"/>
    </source>
</evidence>
<feature type="compositionally biased region" description="Polar residues" evidence="3">
    <location>
        <begin position="1302"/>
        <end position="1311"/>
    </location>
</feature>
<dbReference type="EMBL" id="CP055902">
    <property type="protein sequence ID" value="QKX63048.1"/>
    <property type="molecule type" value="Genomic_DNA"/>
</dbReference>
<dbReference type="PROSITE" id="PS50009">
    <property type="entry name" value="RASGEF_CAT"/>
    <property type="match status" value="1"/>
</dbReference>
<keyword evidence="7" id="KW-1185">Reference proteome</keyword>
<feature type="compositionally biased region" description="Polar residues" evidence="3">
    <location>
        <begin position="668"/>
        <end position="684"/>
    </location>
</feature>
<feature type="compositionally biased region" description="Polar residues" evidence="3">
    <location>
        <begin position="76"/>
        <end position="88"/>
    </location>
</feature>
<dbReference type="InterPro" id="IPR023578">
    <property type="entry name" value="Ras_GEF_dom_sf"/>
</dbReference>
<evidence type="ECO:0000313" key="7">
    <source>
        <dbReference type="Proteomes" id="UP000509510"/>
    </source>
</evidence>
<dbReference type="Gene3D" id="1.10.840.10">
    <property type="entry name" value="Ras guanine-nucleotide exchange factors catalytic domain"/>
    <property type="match status" value="1"/>
</dbReference>
<feature type="compositionally biased region" description="Polar residues" evidence="3">
    <location>
        <begin position="898"/>
        <end position="916"/>
    </location>
</feature>
<evidence type="ECO:0008006" key="8">
    <source>
        <dbReference type="Google" id="ProtNLM"/>
    </source>
</evidence>
<feature type="compositionally biased region" description="Polar residues" evidence="3">
    <location>
        <begin position="556"/>
        <end position="570"/>
    </location>
</feature>
<dbReference type="SUPFAM" id="SSF48366">
    <property type="entry name" value="Ras GEF"/>
    <property type="match status" value="1"/>
</dbReference>
<gene>
    <name evidence="6" type="ORF">TRUGW13939_10216</name>
</gene>
<dbReference type="Proteomes" id="UP000509510">
    <property type="component" value="Chromosome V"/>
</dbReference>
<feature type="region of interest" description="Disordered" evidence="3">
    <location>
        <begin position="961"/>
        <end position="995"/>
    </location>
</feature>
<feature type="region of interest" description="Disordered" evidence="3">
    <location>
        <begin position="38"/>
        <end position="88"/>
    </location>
</feature>
<dbReference type="InterPro" id="IPR036964">
    <property type="entry name" value="RASGEF_cat_dom_sf"/>
</dbReference>
<dbReference type="GO" id="GO:0007265">
    <property type="term" value="P:Ras protein signal transduction"/>
    <property type="evidence" value="ECO:0007669"/>
    <property type="project" value="TreeGrafter"/>
</dbReference>
<dbReference type="PANTHER" id="PTHR23113">
    <property type="entry name" value="GUANINE NUCLEOTIDE EXCHANGE FACTOR"/>
    <property type="match status" value="1"/>
</dbReference>
<dbReference type="InterPro" id="IPR001895">
    <property type="entry name" value="RASGEF_cat_dom"/>
</dbReference>
<feature type="compositionally biased region" description="Basic and acidic residues" evidence="3">
    <location>
        <begin position="62"/>
        <end position="75"/>
    </location>
</feature>
<evidence type="ECO:0000256" key="2">
    <source>
        <dbReference type="PROSITE-ProRule" id="PRU00168"/>
    </source>
</evidence>
<dbReference type="PROSITE" id="PS50212">
    <property type="entry name" value="RASGEF_NTER"/>
    <property type="match status" value="1"/>
</dbReference>
<keyword evidence="1 2" id="KW-0344">Guanine-nucleotide releasing factor</keyword>
<evidence type="ECO:0000313" key="6">
    <source>
        <dbReference type="EMBL" id="QKX63048.1"/>
    </source>
</evidence>
<feature type="compositionally biased region" description="Basic and acidic residues" evidence="3">
    <location>
        <begin position="1205"/>
        <end position="1219"/>
    </location>
</feature>
<dbReference type="Pfam" id="PF00618">
    <property type="entry name" value="RasGEF_N"/>
    <property type="match status" value="1"/>
</dbReference>
<feature type="region of interest" description="Disordered" evidence="3">
    <location>
        <begin position="132"/>
        <end position="170"/>
    </location>
</feature>
<feature type="region of interest" description="Disordered" evidence="3">
    <location>
        <begin position="1181"/>
        <end position="1256"/>
    </location>
</feature>
<dbReference type="KEGG" id="trg:TRUGW13939_10216"/>
<reference evidence="7" key="1">
    <citation type="submission" date="2020-06" db="EMBL/GenBank/DDBJ databases">
        <title>A chromosome-scale genome assembly of Talaromyces rugulosus W13939.</title>
        <authorList>
            <person name="Wang B."/>
            <person name="Guo L."/>
            <person name="Ye K."/>
            <person name="Wang L."/>
        </authorList>
    </citation>
    <scope>NUCLEOTIDE SEQUENCE [LARGE SCALE GENOMIC DNA]</scope>
    <source>
        <strain evidence="7">W13939</strain>
    </source>
</reference>
<feature type="region of interest" description="Disordered" evidence="3">
    <location>
        <begin position="712"/>
        <end position="732"/>
    </location>
</feature>
<proteinExistence type="predicted"/>
<dbReference type="GO" id="GO:0005886">
    <property type="term" value="C:plasma membrane"/>
    <property type="evidence" value="ECO:0007669"/>
    <property type="project" value="TreeGrafter"/>
</dbReference>
<feature type="domain" description="N-terminal Ras-GEF" evidence="5">
    <location>
        <begin position="367"/>
        <end position="495"/>
    </location>
</feature>
<dbReference type="InterPro" id="IPR008937">
    <property type="entry name" value="Ras-like_GEF"/>
</dbReference>
<dbReference type="Pfam" id="PF00617">
    <property type="entry name" value="RasGEF"/>
    <property type="match status" value="1"/>
</dbReference>
<feature type="domain" description="Ras-GEF" evidence="4">
    <location>
        <begin position="1376"/>
        <end position="1620"/>
    </location>
</feature>
<feature type="compositionally biased region" description="Polar residues" evidence="3">
    <location>
        <begin position="1231"/>
        <end position="1247"/>
    </location>
</feature>
<dbReference type="GeneID" id="55997697"/>
<feature type="compositionally biased region" description="Polar residues" evidence="3">
    <location>
        <begin position="157"/>
        <end position="170"/>
    </location>
</feature>
<evidence type="ECO:0000256" key="1">
    <source>
        <dbReference type="ARBA" id="ARBA00022658"/>
    </source>
</evidence>